<dbReference type="EMBL" id="CAADFU010000131">
    <property type="protein sequence ID" value="VFK48586.1"/>
    <property type="molecule type" value="Genomic_DNA"/>
</dbReference>
<dbReference type="AlphaFoldDB" id="A0A451BQP9"/>
<reference evidence="3" key="1">
    <citation type="submission" date="2019-02" db="EMBL/GenBank/DDBJ databases">
        <authorList>
            <person name="Gruber-Vodicka R. H."/>
            <person name="Seah K. B. B."/>
        </authorList>
    </citation>
    <scope>NUCLEOTIDE SEQUENCE</scope>
    <source>
        <strain evidence="3">BECK_S127</strain>
        <strain evidence="2">BECK_S1320</strain>
        <strain evidence="1">BECK_S1321</strain>
    </source>
</reference>
<evidence type="ECO:0000313" key="3">
    <source>
        <dbReference type="EMBL" id="VFK80598.1"/>
    </source>
</evidence>
<dbReference type="EMBL" id="CAADFR010000123">
    <property type="protein sequence ID" value="VFK42516.1"/>
    <property type="molecule type" value="Genomic_DNA"/>
</dbReference>
<name>A0A451BQP9_9GAMM</name>
<sequence>MARDGRREYLPVGISGCCIGKDFLENRRMYRDPSPLSDPARSADIFVRAGD</sequence>
<gene>
    <name evidence="3" type="ORF">BECKSD772D_GA0070982_11324</name>
    <name evidence="2" type="ORF">BECKSD772E_GA0070983_11315</name>
    <name evidence="1" type="ORF">BECKSD772F_GA0070984_11234</name>
</gene>
<protein>
    <submittedName>
        <fullName evidence="3">Uncharacterized protein</fullName>
    </submittedName>
</protein>
<organism evidence="3">
    <name type="scientific">Candidatus Kentrum sp. SD</name>
    <dbReference type="NCBI Taxonomy" id="2126332"/>
    <lineage>
        <taxon>Bacteria</taxon>
        <taxon>Pseudomonadati</taxon>
        <taxon>Pseudomonadota</taxon>
        <taxon>Gammaproteobacteria</taxon>
        <taxon>Candidatus Kentrum</taxon>
    </lineage>
</organism>
<evidence type="ECO:0000313" key="1">
    <source>
        <dbReference type="EMBL" id="VFK42516.1"/>
    </source>
</evidence>
<proteinExistence type="predicted"/>
<evidence type="ECO:0000313" key="2">
    <source>
        <dbReference type="EMBL" id="VFK48586.1"/>
    </source>
</evidence>
<accession>A0A451BQP9</accession>
<dbReference type="EMBL" id="CAADHB010000132">
    <property type="protein sequence ID" value="VFK80598.1"/>
    <property type="molecule type" value="Genomic_DNA"/>
</dbReference>